<sequence length="820" mass="89780">MIPDPLLDGDTRAQILCLLHRAHIILPDVILADGTASPDQVARIPRGVSVALAALPHRELGVASWRWSCAALVGTRLPALIPYMSDRAAKAIGSGASMRHIMQPRSADDIRRWLFDISGVRYAPAAFWKVAGWEIGWLAEWLERMRAGGPMAHLSIAERQAAAAVRAAWCVHRHDRNASASLIQTGALIAVRATLDMVQIFERLVATAKQTPTPTDYRRNARDAYAAIRQRLRSCLGALEDAARPTTRDDARRKKIASVLGHARDIVETIALFTVVDEEIGPRLIRIAETLPIRGRPEAPTLSGFAAELEAIAMRVERIATDPGFAVLPSQWAGLLTGDLSRLLIPYPQARRDRLAEVRTDLIVKLIVTRRLDRLFEALPWMAAPSGAFPLTFGGPLGAVAAVFEVARAHEIALELKRRTFDSIGGPRLDARRGQREISDPTALRHALRNRTRVGLMLASSALSHHMVQAWLTGSRFDPAHPLPTLARGHLDHDFVRAMDDPAIIASVATIELAKPIYTQTGYHRDLAVYMGLTQSDILSAVLIEAFPGEARDPGVGLFIRLADARRSNLKIDSTPASVPPAGIANREMLRSMLKSLDTPTDGRDDAWRIFMSVRPAPRDHELAYFDDRHGGHVGCRSKDGGAVRKRAARLLKDRARAIQPLKRRIDQARIWPREKGKAVSDDRPLVSVLRGLGPLPGLTPVAQTFAPCLWFRPAIDAERHAWIANGAQMSAPLAQTDAEHAGAIALQVQAVVAAMPRLFGMPVAPAVRQQILVPLWTGLAGITGDQAHVRQNGKKRWTSVAGEKRTAAKGGNRQHPRTS</sequence>
<comment type="caution">
    <text evidence="2">The sequence shown here is derived from an EMBL/GenBank/DDBJ whole genome shotgun (WGS) entry which is preliminary data.</text>
</comment>
<dbReference type="EMBL" id="NWVC01000013">
    <property type="protein sequence ID" value="PCG13079.1"/>
    <property type="molecule type" value="Genomic_DNA"/>
</dbReference>
<proteinExistence type="predicted"/>
<feature type="region of interest" description="Disordered" evidence="1">
    <location>
        <begin position="792"/>
        <end position="820"/>
    </location>
</feature>
<dbReference type="AlphaFoldDB" id="A0A2A4I3L6"/>
<evidence type="ECO:0000313" key="3">
    <source>
        <dbReference type="Proteomes" id="UP000218323"/>
    </source>
</evidence>
<reference evidence="2 3" key="1">
    <citation type="submission" date="2017-09" db="EMBL/GenBank/DDBJ databases">
        <title>Sphingomonas adhaesiva DSM 7418, whole genome shotgun sequence.</title>
        <authorList>
            <person name="Feng G."/>
            <person name="Zhu H."/>
        </authorList>
    </citation>
    <scope>NUCLEOTIDE SEQUENCE [LARGE SCALE GENOMIC DNA]</scope>
    <source>
        <strain evidence="2 3">DSM 7418</strain>
    </source>
</reference>
<dbReference type="Proteomes" id="UP000218323">
    <property type="component" value="Unassembled WGS sequence"/>
</dbReference>
<evidence type="ECO:0000256" key="1">
    <source>
        <dbReference type="SAM" id="MobiDB-lite"/>
    </source>
</evidence>
<keyword evidence="3" id="KW-1185">Reference proteome</keyword>
<name>A0A2A4I3L6_9SPHN</name>
<evidence type="ECO:0000313" key="2">
    <source>
        <dbReference type="EMBL" id="PCG13079.1"/>
    </source>
</evidence>
<dbReference type="RefSeq" id="WP_066710317.1">
    <property type="nucleotide sequence ID" value="NZ_NWVC01000013.1"/>
</dbReference>
<accession>A0A2A4I3L6</accession>
<gene>
    <name evidence="2" type="ORF">COA07_16330</name>
</gene>
<organism evidence="2 3">
    <name type="scientific">Sphingomonas adhaesiva</name>
    <dbReference type="NCBI Taxonomy" id="28212"/>
    <lineage>
        <taxon>Bacteria</taxon>
        <taxon>Pseudomonadati</taxon>
        <taxon>Pseudomonadota</taxon>
        <taxon>Alphaproteobacteria</taxon>
        <taxon>Sphingomonadales</taxon>
        <taxon>Sphingomonadaceae</taxon>
        <taxon>Sphingomonas</taxon>
    </lineage>
</organism>
<protein>
    <submittedName>
        <fullName evidence="2">Uncharacterized protein</fullName>
    </submittedName>
</protein>